<organism evidence="1 2">
    <name type="scientific">Morella rubra</name>
    <name type="common">Chinese bayberry</name>
    <dbReference type="NCBI Taxonomy" id="262757"/>
    <lineage>
        <taxon>Eukaryota</taxon>
        <taxon>Viridiplantae</taxon>
        <taxon>Streptophyta</taxon>
        <taxon>Embryophyta</taxon>
        <taxon>Tracheophyta</taxon>
        <taxon>Spermatophyta</taxon>
        <taxon>Magnoliopsida</taxon>
        <taxon>eudicotyledons</taxon>
        <taxon>Gunneridae</taxon>
        <taxon>Pentapetalae</taxon>
        <taxon>rosids</taxon>
        <taxon>fabids</taxon>
        <taxon>Fagales</taxon>
        <taxon>Myricaceae</taxon>
        <taxon>Morella</taxon>
    </lineage>
</organism>
<gene>
    <name evidence="1" type="ORF">CJ030_MR6G001828</name>
</gene>
<dbReference type="AlphaFoldDB" id="A0A6A1VAI5"/>
<name>A0A6A1VAI5_9ROSI</name>
<reference evidence="1 2" key="1">
    <citation type="journal article" date="2019" name="Plant Biotechnol. J.">
        <title>The red bayberry genome and genetic basis of sex determination.</title>
        <authorList>
            <person name="Jia H.M."/>
            <person name="Jia H.J."/>
            <person name="Cai Q.L."/>
            <person name="Wang Y."/>
            <person name="Zhao H.B."/>
            <person name="Yang W.F."/>
            <person name="Wang G.Y."/>
            <person name="Li Y.H."/>
            <person name="Zhan D.L."/>
            <person name="Shen Y.T."/>
            <person name="Niu Q.F."/>
            <person name="Chang L."/>
            <person name="Qiu J."/>
            <person name="Zhao L."/>
            <person name="Xie H.B."/>
            <person name="Fu W.Y."/>
            <person name="Jin J."/>
            <person name="Li X.W."/>
            <person name="Jiao Y."/>
            <person name="Zhou C.C."/>
            <person name="Tu T."/>
            <person name="Chai C.Y."/>
            <person name="Gao J.L."/>
            <person name="Fan L.J."/>
            <person name="van de Weg E."/>
            <person name="Wang J.Y."/>
            <person name="Gao Z.S."/>
        </authorList>
    </citation>
    <scope>NUCLEOTIDE SEQUENCE [LARGE SCALE GENOMIC DNA]</scope>
    <source>
        <tissue evidence="1">Leaves</tissue>
    </source>
</reference>
<protein>
    <submittedName>
        <fullName evidence="1">Uncharacterized protein</fullName>
    </submittedName>
</protein>
<dbReference type="Proteomes" id="UP000516437">
    <property type="component" value="Chromosome 6"/>
</dbReference>
<evidence type="ECO:0000313" key="2">
    <source>
        <dbReference type="Proteomes" id="UP000516437"/>
    </source>
</evidence>
<evidence type="ECO:0000313" key="1">
    <source>
        <dbReference type="EMBL" id="KAB1209753.1"/>
    </source>
</evidence>
<proteinExistence type="predicted"/>
<dbReference type="PANTHER" id="PTHR36892:SF1">
    <property type="entry name" value="OS05G0518200 PROTEIN"/>
    <property type="match status" value="1"/>
</dbReference>
<accession>A0A6A1VAI5</accession>
<sequence length="949" mass="105042">MPVLPVRSILKNHKNALFGLNSAICSLQCSSQKNHSRIQRSDRHVRFSDKDVILGPAQKHTSDAFEHSNGKLFSDAFAASSEKYPATEHDKEVAPMEVDRTDGGVFISTNNGSDVRVITGRENLLNTHSNGDPQRSLRQHVTFLDKIKHFPENSVCLRQAVIHDDNEHMFDQGHLTMSNKPAYTGIPSLISATEGRCNPCVNAQVGGDVMRAFNQSGKLAFLDTNRGVPATCSMAFIGASSPPSTSCAASDENANRRLPFLSQSATETFNGRILQYQPLCHASPKVLMNSMRSLPEWKQRAVLREKYPDDGFLGLPLNSQGELIQFSSSGKGAFDQLMLPSAMTCSSSTLAVHNLTTPQCTREYVSVEKSHTGEGELSRDLLNLFPVQNYVMGNPKVHLPAIFGVTELEGTERSDLHWLNSVRGTNHLVRPLDSHLHWSFNGCGQYDQVQNQNVYGINHPQENSCQTGLNSTPPTMRLMGKDVAVGRSSKEMQGFGDGRLWTAKEMITRDCPTSTGLENSSMERNLLQDWLLHPASGQSNILGQSSASQSNHTSRSNFPMEVSKAMFPNPFFNWQTNVVHRDGSLTINENPTNKVHSFLHSPASSMMFNGAHSFQESFITEAETLSSSSQLPLQSNHRFSYQHMPCSPVECNQKQNVPHATQSAYNFPFLQPDYKEHVQPSGLQRFSRSLPPWLLHPHRDKPLITSSHSFSEVGGKYLPQFISGTNLFPTQHVNHLQEVSYPMNSQSHIKRSFGPASILHPALVPVIPGVNPTSAINMNCRNKVKLKDAVKSKAFQIKDCNPCKRTKRPAAEADCSTKPTWIPNLEMQKHLSAMTELTRENIGRDIPCNAGMVDSNLSKDKARRLGCCSNESPKDGLRTSTGSDFSAEYNSAISGPVKLCAGAKHILKPSQAMDQDNARLIHSSLPFAIAANCDNILDSRKRLTKIYRF</sequence>
<comment type="caution">
    <text evidence="1">The sequence shown here is derived from an EMBL/GenBank/DDBJ whole genome shotgun (WGS) entry which is preliminary data.</text>
</comment>
<dbReference type="PANTHER" id="PTHR36892">
    <property type="entry name" value="OS01G0201800 PROTEIN"/>
    <property type="match status" value="1"/>
</dbReference>
<dbReference type="OrthoDB" id="678085at2759"/>
<keyword evidence="2" id="KW-1185">Reference proteome</keyword>
<dbReference type="EMBL" id="RXIC02000024">
    <property type="protein sequence ID" value="KAB1209753.1"/>
    <property type="molecule type" value="Genomic_DNA"/>
</dbReference>